<dbReference type="GO" id="GO:0003700">
    <property type="term" value="F:DNA-binding transcription factor activity"/>
    <property type="evidence" value="ECO:0007669"/>
    <property type="project" value="InterPro"/>
</dbReference>
<dbReference type="InterPro" id="IPR039422">
    <property type="entry name" value="MarR/SlyA-like"/>
</dbReference>
<accession>A0AAN0K7M8</accession>
<dbReference type="Gene3D" id="1.10.10.10">
    <property type="entry name" value="Winged helix-like DNA-binding domain superfamily/Winged helix DNA-binding domain"/>
    <property type="match status" value="1"/>
</dbReference>
<keyword evidence="3" id="KW-1185">Reference proteome</keyword>
<evidence type="ECO:0000259" key="1">
    <source>
        <dbReference type="PROSITE" id="PS50995"/>
    </source>
</evidence>
<dbReference type="SMART" id="SM00347">
    <property type="entry name" value="HTH_MARR"/>
    <property type="match status" value="1"/>
</dbReference>
<evidence type="ECO:0000313" key="2">
    <source>
        <dbReference type="EMBL" id="BEH03121.1"/>
    </source>
</evidence>
<dbReference type="PRINTS" id="PR00598">
    <property type="entry name" value="HTHMARR"/>
</dbReference>
<organism evidence="2 3">
    <name type="scientific">Brooklawnia propionicigenes</name>
    <dbReference type="NCBI Taxonomy" id="3041175"/>
    <lineage>
        <taxon>Bacteria</taxon>
        <taxon>Bacillati</taxon>
        <taxon>Actinomycetota</taxon>
        <taxon>Actinomycetes</taxon>
        <taxon>Propionibacteriales</taxon>
        <taxon>Propionibacteriaceae</taxon>
        <taxon>Brooklawnia</taxon>
    </lineage>
</organism>
<protein>
    <submittedName>
        <fullName evidence="2">MarR family transcriptional regulator</fullName>
    </submittedName>
</protein>
<feature type="domain" description="HTH marR-type" evidence="1">
    <location>
        <begin position="1"/>
        <end position="148"/>
    </location>
</feature>
<dbReference type="Pfam" id="PF12802">
    <property type="entry name" value="MarR_2"/>
    <property type="match status" value="1"/>
</dbReference>
<dbReference type="AlphaFoldDB" id="A0AAN0K7M8"/>
<dbReference type="KEGG" id="broo:brsh051_24020"/>
<dbReference type="GO" id="GO:0006950">
    <property type="term" value="P:response to stress"/>
    <property type="evidence" value="ECO:0007669"/>
    <property type="project" value="TreeGrafter"/>
</dbReference>
<reference evidence="2" key="1">
    <citation type="journal article" date="2024" name="Int. J. Syst. Evol. Microbiol.">
        <title>Brooklawnia propionicigenes sp. nov., a facultatively anaerobic, propionate-producing bacterium isolated from a methanogenic reactor treating waste from cattle farms.</title>
        <authorList>
            <person name="Akita Y."/>
            <person name="Ueki A."/>
            <person name="Tonouchi A."/>
            <person name="Sugawara Y."/>
            <person name="Honma S."/>
            <person name="Kaku N."/>
            <person name="Ueki K."/>
        </authorList>
    </citation>
    <scope>NUCLEOTIDE SEQUENCE</scope>
    <source>
        <strain evidence="2">SH051</strain>
    </source>
</reference>
<sequence length="154" mass="17300">MSEQEVRWLTPSQQVIWRNWLNACARINEQLNADLRPHNLDLNEYEVLVVLSESPGHSIRMSQLAEGSNQSRSRLTHTVNRMEAEGLIVRETAAHDRRGVIARLTDKGFELLKTAAPDHVASVRRVLIDPIAEDDWEGLGRAMQAVLDAAGAKK</sequence>
<dbReference type="EMBL" id="AP028056">
    <property type="protein sequence ID" value="BEH03121.1"/>
    <property type="molecule type" value="Genomic_DNA"/>
</dbReference>
<gene>
    <name evidence="2" type="ORF">brsh051_24020</name>
</gene>
<dbReference type="InterPro" id="IPR036390">
    <property type="entry name" value="WH_DNA-bd_sf"/>
</dbReference>
<evidence type="ECO:0000313" key="3">
    <source>
        <dbReference type="Proteomes" id="UP001431656"/>
    </source>
</evidence>
<dbReference type="PANTHER" id="PTHR33164:SF99">
    <property type="entry name" value="MARR FAMILY REGULATORY PROTEIN"/>
    <property type="match status" value="1"/>
</dbReference>
<dbReference type="InterPro" id="IPR000835">
    <property type="entry name" value="HTH_MarR-typ"/>
</dbReference>
<dbReference type="Proteomes" id="UP001431656">
    <property type="component" value="Chromosome"/>
</dbReference>
<dbReference type="RefSeq" id="WP_286265329.1">
    <property type="nucleotide sequence ID" value="NZ_AP028056.1"/>
</dbReference>
<name>A0AAN0K7M8_9ACTN</name>
<proteinExistence type="predicted"/>
<dbReference type="SUPFAM" id="SSF46785">
    <property type="entry name" value="Winged helix' DNA-binding domain"/>
    <property type="match status" value="1"/>
</dbReference>
<dbReference type="PANTHER" id="PTHR33164">
    <property type="entry name" value="TRANSCRIPTIONAL REGULATOR, MARR FAMILY"/>
    <property type="match status" value="1"/>
</dbReference>
<dbReference type="InterPro" id="IPR036388">
    <property type="entry name" value="WH-like_DNA-bd_sf"/>
</dbReference>
<dbReference type="PROSITE" id="PS50995">
    <property type="entry name" value="HTH_MARR_2"/>
    <property type="match status" value="1"/>
</dbReference>